<dbReference type="Gene3D" id="3.90.1300.10">
    <property type="entry name" value="Amidase signature (AS) domain"/>
    <property type="match status" value="1"/>
</dbReference>
<dbReference type="SUPFAM" id="SSF75304">
    <property type="entry name" value="Amidase signature (AS) enzymes"/>
    <property type="match status" value="1"/>
</dbReference>
<accession>A0A835IHW8</accession>
<sequence length="498" mass="53843">MMNEYDENSFKIEEATIKEIQSAFQQNKLTSKQLVQYYLDAIQKLNPTLCSVIEVNSEALSQAAKADNDRILPGGCGCGCSCGMEGIPVLLKDNIATKDTLNTTSGSFALLNSVVPRDAGVIDRLRKAGAIILGKAGLSQWANYRGTNAPDGWSARGGTVKNPYVLTTEPGGSSTGSAVSVAANLVTVSLGTETNRSIIEPCSLSCVVGIKPTLGLTSRSGVVPISLRQDTVGPIGRTVSDAVYLLDVIVGYDPRDDEMTKEACQYIPLGGYKQFLKTDGLSGKRLGNMWHIFKVIYDDPTSPVPAVFQRHINTMRNNGAVVVNDLELNNFQKIMEGSEEALALKYEFKRDLGVYFSNLLKSPIKSLADAIAFNIANSDKEMTNKYNQSKFIDSEETKLPCSEYTAALSELTKLSEEGFHKLMRDNSLDAMVVPEFLGASILANGGYPGIIVPSGFDEEGVPFGILFGGLKGSEPKLIEIAYAFEQATKIRKPPSIQV</sequence>
<protein>
    <recommendedName>
        <fullName evidence="1">Amidase domain-containing protein</fullName>
    </recommendedName>
</protein>
<evidence type="ECO:0000313" key="2">
    <source>
        <dbReference type="EMBL" id="KAF9617374.1"/>
    </source>
</evidence>
<dbReference type="InterPro" id="IPR036928">
    <property type="entry name" value="AS_sf"/>
</dbReference>
<dbReference type="PANTHER" id="PTHR42678">
    <property type="entry name" value="AMIDASE"/>
    <property type="match status" value="1"/>
</dbReference>
<dbReference type="EMBL" id="JADFTS010000003">
    <property type="protein sequence ID" value="KAF9617374.1"/>
    <property type="molecule type" value="Genomic_DNA"/>
</dbReference>
<feature type="domain" description="Amidase" evidence="1">
    <location>
        <begin position="34"/>
        <end position="477"/>
    </location>
</feature>
<dbReference type="InterPro" id="IPR023631">
    <property type="entry name" value="Amidase_dom"/>
</dbReference>
<name>A0A835IHW8_9MAGN</name>
<comment type="caution">
    <text evidence="2">The sequence shown here is derived from an EMBL/GenBank/DDBJ whole genome shotgun (WGS) entry which is preliminary data.</text>
</comment>
<gene>
    <name evidence="2" type="ORF">IFM89_036295</name>
</gene>
<proteinExistence type="predicted"/>
<dbReference type="PANTHER" id="PTHR42678:SF34">
    <property type="entry name" value="OS04G0183300 PROTEIN"/>
    <property type="match status" value="1"/>
</dbReference>
<reference evidence="2 3" key="1">
    <citation type="submission" date="2020-10" db="EMBL/GenBank/DDBJ databases">
        <title>The Coptis chinensis genome and diversification of protoberbering-type alkaloids.</title>
        <authorList>
            <person name="Wang B."/>
            <person name="Shu S."/>
            <person name="Song C."/>
            <person name="Liu Y."/>
        </authorList>
    </citation>
    <scope>NUCLEOTIDE SEQUENCE [LARGE SCALE GENOMIC DNA]</scope>
    <source>
        <strain evidence="2">HL-2020</strain>
        <tissue evidence="2">Leaf</tissue>
    </source>
</reference>
<evidence type="ECO:0000313" key="3">
    <source>
        <dbReference type="Proteomes" id="UP000631114"/>
    </source>
</evidence>
<dbReference type="OrthoDB" id="566138at2759"/>
<evidence type="ECO:0000259" key="1">
    <source>
        <dbReference type="Pfam" id="PF01425"/>
    </source>
</evidence>
<organism evidence="2 3">
    <name type="scientific">Coptis chinensis</name>
    <dbReference type="NCBI Taxonomy" id="261450"/>
    <lineage>
        <taxon>Eukaryota</taxon>
        <taxon>Viridiplantae</taxon>
        <taxon>Streptophyta</taxon>
        <taxon>Embryophyta</taxon>
        <taxon>Tracheophyta</taxon>
        <taxon>Spermatophyta</taxon>
        <taxon>Magnoliopsida</taxon>
        <taxon>Ranunculales</taxon>
        <taxon>Ranunculaceae</taxon>
        <taxon>Coptidoideae</taxon>
        <taxon>Coptis</taxon>
    </lineage>
</organism>
<keyword evidence="3" id="KW-1185">Reference proteome</keyword>
<dbReference type="Pfam" id="PF01425">
    <property type="entry name" value="Amidase"/>
    <property type="match status" value="1"/>
</dbReference>
<dbReference type="Proteomes" id="UP000631114">
    <property type="component" value="Unassembled WGS sequence"/>
</dbReference>
<dbReference type="AlphaFoldDB" id="A0A835IHW8"/>